<evidence type="ECO:0000259" key="12">
    <source>
        <dbReference type="Pfam" id="PF20260"/>
    </source>
</evidence>
<feature type="domain" description="Ribosomal RNA small subunit methyltransferase E PUA-like" evidence="12">
    <location>
        <begin position="21"/>
        <end position="62"/>
    </location>
</feature>
<evidence type="ECO:0000256" key="4">
    <source>
        <dbReference type="ARBA" id="ARBA00022552"/>
    </source>
</evidence>
<proteinExistence type="inferred from homology"/>
<dbReference type="InterPro" id="IPR006700">
    <property type="entry name" value="RsmE"/>
</dbReference>
<dbReference type="AlphaFoldDB" id="A0A6G5QE42"/>
<dbReference type="Proteomes" id="UP000503264">
    <property type="component" value="Chromosome"/>
</dbReference>
<evidence type="ECO:0000259" key="11">
    <source>
        <dbReference type="Pfam" id="PF04452"/>
    </source>
</evidence>
<dbReference type="Gene3D" id="3.40.1280.10">
    <property type="match status" value="1"/>
</dbReference>
<evidence type="ECO:0000313" key="13">
    <source>
        <dbReference type="EMBL" id="QCD43921.1"/>
    </source>
</evidence>
<comment type="function">
    <text evidence="8 10">Specifically methylates the N3 position of the uracil ring of uridine 1498 (m3U1498) in 16S rRNA. Acts on the fully assembled 30S ribosomal subunit.</text>
</comment>
<dbReference type="GO" id="GO:0070475">
    <property type="term" value="P:rRNA base methylation"/>
    <property type="evidence" value="ECO:0007669"/>
    <property type="project" value="TreeGrafter"/>
</dbReference>
<keyword evidence="4 10" id="KW-0698">rRNA processing</keyword>
<comment type="catalytic activity">
    <reaction evidence="9 10">
        <text>uridine(1498) in 16S rRNA + S-adenosyl-L-methionine = N(3)-methyluridine(1498) in 16S rRNA + S-adenosyl-L-homocysteine + H(+)</text>
        <dbReference type="Rhea" id="RHEA:42920"/>
        <dbReference type="Rhea" id="RHEA-COMP:10283"/>
        <dbReference type="Rhea" id="RHEA-COMP:10284"/>
        <dbReference type="ChEBI" id="CHEBI:15378"/>
        <dbReference type="ChEBI" id="CHEBI:57856"/>
        <dbReference type="ChEBI" id="CHEBI:59789"/>
        <dbReference type="ChEBI" id="CHEBI:65315"/>
        <dbReference type="ChEBI" id="CHEBI:74502"/>
        <dbReference type="EC" id="2.1.1.193"/>
    </reaction>
</comment>
<dbReference type="PIRSF" id="PIRSF015601">
    <property type="entry name" value="MTase_slr0722"/>
    <property type="match status" value="1"/>
</dbReference>
<dbReference type="PANTHER" id="PTHR30027">
    <property type="entry name" value="RIBOSOMAL RNA SMALL SUBUNIT METHYLTRANSFERASE E"/>
    <property type="match status" value="1"/>
</dbReference>
<comment type="similarity">
    <text evidence="2 10">Belongs to the RNA methyltransferase RsmE family.</text>
</comment>
<dbReference type="InterPro" id="IPR029026">
    <property type="entry name" value="tRNA_m1G_MTases_N"/>
</dbReference>
<keyword evidence="7 10" id="KW-0949">S-adenosyl-L-methionine</keyword>
<evidence type="ECO:0000256" key="10">
    <source>
        <dbReference type="PIRNR" id="PIRNR015601"/>
    </source>
</evidence>
<dbReference type="Pfam" id="PF20260">
    <property type="entry name" value="PUA_4"/>
    <property type="match status" value="1"/>
</dbReference>
<dbReference type="SUPFAM" id="SSF75217">
    <property type="entry name" value="alpha/beta knot"/>
    <property type="match status" value="1"/>
</dbReference>
<comment type="subcellular location">
    <subcellularLocation>
        <location evidence="1 10">Cytoplasm</location>
    </subcellularLocation>
</comment>
<dbReference type="InterPro" id="IPR029028">
    <property type="entry name" value="Alpha/beta_knot_MTases"/>
</dbReference>
<dbReference type="GO" id="GO:0005737">
    <property type="term" value="C:cytoplasm"/>
    <property type="evidence" value="ECO:0007669"/>
    <property type="project" value="UniProtKB-SubCell"/>
</dbReference>
<protein>
    <recommendedName>
        <fullName evidence="10">Ribosomal RNA small subunit methyltransferase E</fullName>
        <ecNumber evidence="10">2.1.1.193</ecNumber>
    </recommendedName>
</protein>
<name>A0A6G5QE42_9BACT</name>
<evidence type="ECO:0000256" key="3">
    <source>
        <dbReference type="ARBA" id="ARBA00022490"/>
    </source>
</evidence>
<evidence type="ECO:0000313" key="14">
    <source>
        <dbReference type="Proteomes" id="UP000503264"/>
    </source>
</evidence>
<dbReference type="EC" id="2.1.1.193" evidence="10"/>
<evidence type="ECO:0000256" key="2">
    <source>
        <dbReference type="ARBA" id="ARBA00005528"/>
    </source>
</evidence>
<dbReference type="GO" id="GO:0070042">
    <property type="term" value="F:rRNA (uridine-N3-)-methyltransferase activity"/>
    <property type="evidence" value="ECO:0007669"/>
    <property type="project" value="TreeGrafter"/>
</dbReference>
<keyword evidence="14" id="KW-1185">Reference proteome</keyword>
<keyword evidence="6 10" id="KW-0808">Transferase</keyword>
<accession>A0A6G5QE42</accession>
<dbReference type="EMBL" id="CP012542">
    <property type="protein sequence ID" value="QCD43921.1"/>
    <property type="molecule type" value="Genomic_DNA"/>
</dbReference>
<evidence type="ECO:0000256" key="9">
    <source>
        <dbReference type="ARBA" id="ARBA00047944"/>
    </source>
</evidence>
<feature type="domain" description="Ribosomal RNA small subunit methyltransferase E methyltransferase" evidence="11">
    <location>
        <begin position="72"/>
        <end position="213"/>
    </location>
</feature>
<evidence type="ECO:0000256" key="1">
    <source>
        <dbReference type="ARBA" id="ARBA00004496"/>
    </source>
</evidence>
<dbReference type="InterPro" id="IPR046886">
    <property type="entry name" value="RsmE_MTase_dom"/>
</dbReference>
<reference evidence="13 14" key="1">
    <citation type="submission" date="2016-07" db="EMBL/GenBank/DDBJ databases">
        <title>Comparative genomics of the Campylobacter concisus group.</title>
        <authorList>
            <person name="Miller W.G."/>
            <person name="Yee E."/>
            <person name="Chapman M.H."/>
            <person name="Huynh S."/>
            <person name="Bono J.L."/>
            <person name="On S.L.W."/>
            <person name="StLeger J."/>
            <person name="Foster G."/>
            <person name="Parker C.T."/>
        </authorList>
    </citation>
    <scope>NUCLEOTIDE SEQUENCE [LARGE SCALE GENOMIC DNA]</scope>
    <source>
        <strain evidence="13 14">CCUG 21559</strain>
    </source>
</reference>
<dbReference type="RefSeq" id="WP_171993240.1">
    <property type="nucleotide sequence ID" value="NZ_CP012542.1"/>
</dbReference>
<gene>
    <name evidence="13" type="primary">rsmE</name>
    <name evidence="13" type="ORF">CMUC_0101</name>
</gene>
<organism evidence="13 14">
    <name type="scientific">Campylobacter mucosalis CCUG 21559</name>
    <dbReference type="NCBI Taxonomy" id="1032067"/>
    <lineage>
        <taxon>Bacteria</taxon>
        <taxon>Pseudomonadati</taxon>
        <taxon>Campylobacterota</taxon>
        <taxon>Epsilonproteobacteria</taxon>
        <taxon>Campylobacterales</taxon>
        <taxon>Campylobacteraceae</taxon>
        <taxon>Campylobacter</taxon>
    </lineage>
</organism>
<evidence type="ECO:0000256" key="6">
    <source>
        <dbReference type="ARBA" id="ARBA00022679"/>
    </source>
</evidence>
<keyword evidence="3 10" id="KW-0963">Cytoplasm</keyword>
<dbReference type="CDD" id="cd18084">
    <property type="entry name" value="RsmE-like"/>
    <property type="match status" value="1"/>
</dbReference>
<dbReference type="InterPro" id="IPR046887">
    <property type="entry name" value="RsmE_PUA-like"/>
</dbReference>
<evidence type="ECO:0000256" key="8">
    <source>
        <dbReference type="ARBA" id="ARBA00025699"/>
    </source>
</evidence>
<evidence type="ECO:0000256" key="5">
    <source>
        <dbReference type="ARBA" id="ARBA00022603"/>
    </source>
</evidence>
<dbReference type="NCBIfam" id="TIGR00046">
    <property type="entry name" value="RsmE family RNA methyltransferase"/>
    <property type="match status" value="1"/>
</dbReference>
<dbReference type="Pfam" id="PF04452">
    <property type="entry name" value="Methyltrans_RNA"/>
    <property type="match status" value="1"/>
</dbReference>
<keyword evidence="5 10" id="KW-0489">Methyltransferase</keyword>
<evidence type="ECO:0000256" key="7">
    <source>
        <dbReference type="ARBA" id="ARBA00022691"/>
    </source>
</evidence>
<sequence>MQFLYDKNAGDERLLVQNEPFLHLKARRVKTGDRLEVRNLKDGKKYLYEIKQIERKSADLELVFASLNERESYDFSVAWAVVDPKTIEKTLPFLNELGVGKLIFVYTKFSQGDFRLDLERFGRICALSCEQCGRDSLMEFEIYKSVDEFLANYNNVAMINFDGESLENYKNELLFIGAEGGFSSDEVAKIKRSFGLKSKNILKSQTAITAIASKFLA</sequence>
<dbReference type="PANTHER" id="PTHR30027:SF3">
    <property type="entry name" value="16S RRNA (URACIL(1498)-N(3))-METHYLTRANSFERASE"/>
    <property type="match status" value="1"/>
</dbReference>
<dbReference type="NCBIfam" id="NF008695">
    <property type="entry name" value="PRK11713.3-3"/>
    <property type="match status" value="1"/>
</dbReference>